<sequence length="43" mass="5113">MKQAEFDVRVKDLVMSKEELFKSEQTNELIEMIDKLRLSLNGR</sequence>
<proteinExistence type="predicted"/>
<evidence type="ECO:0000313" key="1">
    <source>
        <dbReference type="EMBL" id="KKM05988.1"/>
    </source>
</evidence>
<name>A0A0F9K411_9ZZZZ</name>
<gene>
    <name evidence="1" type="ORF">LCGC14_1748510</name>
</gene>
<accession>A0A0F9K411</accession>
<reference evidence="1" key="1">
    <citation type="journal article" date="2015" name="Nature">
        <title>Complex archaea that bridge the gap between prokaryotes and eukaryotes.</title>
        <authorList>
            <person name="Spang A."/>
            <person name="Saw J.H."/>
            <person name="Jorgensen S.L."/>
            <person name="Zaremba-Niedzwiedzka K."/>
            <person name="Martijn J."/>
            <person name="Lind A.E."/>
            <person name="van Eijk R."/>
            <person name="Schleper C."/>
            <person name="Guy L."/>
            <person name="Ettema T.J."/>
        </authorList>
    </citation>
    <scope>NUCLEOTIDE SEQUENCE</scope>
</reference>
<comment type="caution">
    <text evidence="1">The sequence shown here is derived from an EMBL/GenBank/DDBJ whole genome shotgun (WGS) entry which is preliminary data.</text>
</comment>
<protein>
    <submittedName>
        <fullName evidence="1">Uncharacterized protein</fullName>
    </submittedName>
</protein>
<dbReference type="AlphaFoldDB" id="A0A0F9K411"/>
<organism evidence="1">
    <name type="scientific">marine sediment metagenome</name>
    <dbReference type="NCBI Taxonomy" id="412755"/>
    <lineage>
        <taxon>unclassified sequences</taxon>
        <taxon>metagenomes</taxon>
        <taxon>ecological metagenomes</taxon>
    </lineage>
</organism>
<dbReference type="EMBL" id="LAZR01016094">
    <property type="protein sequence ID" value="KKM05988.1"/>
    <property type="molecule type" value="Genomic_DNA"/>
</dbReference>